<name>A0A6M0RAX4_9CLOT</name>
<sequence>MKIAIIGAGAMGCLYGGYLSKNNKKVYLIDPWIEHVNKINEEGLIIEENTGCVKTYPKAILNSDSIGIADLVIVFVKSTNTERVIKENKTLIGKHTMVLTLQNGYGNVEKINKYVSIENIIFGTTSHGCTRIKSGYIKHGGCGDTHIGIIDKKNKDKLYEIYNILNEAGFKTEICEDPIKIIWNKLVINVGINAITAILNIKNGYLLKNQYALDIMEKAVEEAVKVANAKGFNFNLKHSIKKVKEVAFNTSENESSMLQDILHKRRTEIDTINKSIVEEGKKYLIPTPVNEMLTNLVKALEFKLK</sequence>
<dbReference type="FunFam" id="1.10.1040.10:FF:000017">
    <property type="entry name" value="2-dehydropantoate 2-reductase"/>
    <property type="match status" value="1"/>
</dbReference>
<evidence type="ECO:0000313" key="15">
    <source>
        <dbReference type="Proteomes" id="UP000473885"/>
    </source>
</evidence>
<dbReference type="RefSeq" id="WP_163249070.1">
    <property type="nucleotide sequence ID" value="NZ_SXDP01000004.1"/>
</dbReference>
<dbReference type="InterPro" id="IPR013332">
    <property type="entry name" value="KPR_N"/>
</dbReference>
<dbReference type="InterPro" id="IPR008927">
    <property type="entry name" value="6-PGluconate_DH-like_C_sf"/>
</dbReference>
<comment type="pathway">
    <text evidence="2 11">Cofactor biosynthesis; (R)-pantothenate biosynthesis; (R)-pantoate from 3-methyl-2-oxobutanoate: step 2/2.</text>
</comment>
<feature type="domain" description="Ketopantoate reductase C-terminal" evidence="13">
    <location>
        <begin position="180"/>
        <end position="301"/>
    </location>
</feature>
<evidence type="ECO:0000259" key="13">
    <source>
        <dbReference type="Pfam" id="PF08546"/>
    </source>
</evidence>
<evidence type="ECO:0000259" key="12">
    <source>
        <dbReference type="Pfam" id="PF02558"/>
    </source>
</evidence>
<dbReference type="Proteomes" id="UP000473885">
    <property type="component" value="Unassembled WGS sequence"/>
</dbReference>
<evidence type="ECO:0000256" key="3">
    <source>
        <dbReference type="ARBA" id="ARBA00007870"/>
    </source>
</evidence>
<evidence type="ECO:0000256" key="8">
    <source>
        <dbReference type="ARBA" id="ARBA00023002"/>
    </source>
</evidence>
<dbReference type="InterPro" id="IPR013752">
    <property type="entry name" value="KPA_reductase"/>
</dbReference>
<evidence type="ECO:0000256" key="10">
    <source>
        <dbReference type="ARBA" id="ARBA00048793"/>
    </source>
</evidence>
<accession>A0A6M0RAX4</accession>
<dbReference type="AlphaFoldDB" id="A0A6M0RAX4"/>
<comment type="similarity">
    <text evidence="3 11">Belongs to the ketopantoate reductase family.</text>
</comment>
<dbReference type="UniPathway" id="UPA00028">
    <property type="reaction ID" value="UER00004"/>
</dbReference>
<dbReference type="InterPro" id="IPR013328">
    <property type="entry name" value="6PGD_dom2"/>
</dbReference>
<dbReference type="InterPro" id="IPR003710">
    <property type="entry name" value="ApbA"/>
</dbReference>
<dbReference type="PANTHER" id="PTHR43765:SF2">
    <property type="entry name" value="2-DEHYDROPANTOATE 2-REDUCTASE"/>
    <property type="match status" value="1"/>
</dbReference>
<keyword evidence="15" id="KW-1185">Reference proteome</keyword>
<protein>
    <recommendedName>
        <fullName evidence="5 11">2-dehydropantoate 2-reductase</fullName>
        <ecNumber evidence="4 11">1.1.1.169</ecNumber>
    </recommendedName>
    <alternativeName>
        <fullName evidence="9 11">Ketopantoate reductase</fullName>
    </alternativeName>
</protein>
<reference evidence="14 15" key="1">
    <citation type="submission" date="2019-04" db="EMBL/GenBank/DDBJ databases">
        <title>Genome sequencing of Clostridium botulinum Groups I-IV and Clostridium butyricum.</title>
        <authorList>
            <person name="Brunt J."/>
            <person name="Van Vliet A.H.M."/>
            <person name="Stringer S.C."/>
            <person name="Carter A.T."/>
            <person name="Peck M.W."/>
        </authorList>
    </citation>
    <scope>NUCLEOTIDE SEQUENCE [LARGE SCALE GENOMIC DNA]</scope>
    <source>
        <strain evidence="14 15">IFR 18/094</strain>
    </source>
</reference>
<dbReference type="EMBL" id="SXDP01000004">
    <property type="protein sequence ID" value="NEZ46897.1"/>
    <property type="molecule type" value="Genomic_DNA"/>
</dbReference>
<dbReference type="InterPro" id="IPR050838">
    <property type="entry name" value="Ketopantoate_reductase"/>
</dbReference>
<evidence type="ECO:0000313" key="14">
    <source>
        <dbReference type="EMBL" id="NEZ46897.1"/>
    </source>
</evidence>
<organism evidence="14 15">
    <name type="scientific">Clostridium niameyense</name>
    <dbReference type="NCBI Taxonomy" id="1622073"/>
    <lineage>
        <taxon>Bacteria</taxon>
        <taxon>Bacillati</taxon>
        <taxon>Bacillota</taxon>
        <taxon>Clostridia</taxon>
        <taxon>Eubacteriales</taxon>
        <taxon>Clostridiaceae</taxon>
        <taxon>Clostridium</taxon>
    </lineage>
</organism>
<keyword evidence="7 11" id="KW-0521">NADP</keyword>
<gene>
    <name evidence="14" type="ORF">FDF74_06675</name>
</gene>
<dbReference type="PANTHER" id="PTHR43765">
    <property type="entry name" value="2-DEHYDROPANTOATE 2-REDUCTASE-RELATED"/>
    <property type="match status" value="1"/>
</dbReference>
<evidence type="ECO:0000256" key="2">
    <source>
        <dbReference type="ARBA" id="ARBA00004994"/>
    </source>
</evidence>
<evidence type="ECO:0000256" key="5">
    <source>
        <dbReference type="ARBA" id="ARBA00019465"/>
    </source>
</evidence>
<dbReference type="GO" id="GO:0015940">
    <property type="term" value="P:pantothenate biosynthetic process"/>
    <property type="evidence" value="ECO:0007669"/>
    <property type="project" value="UniProtKB-UniPathway"/>
</dbReference>
<keyword evidence="8 11" id="KW-0560">Oxidoreductase</keyword>
<evidence type="ECO:0000256" key="7">
    <source>
        <dbReference type="ARBA" id="ARBA00022857"/>
    </source>
</evidence>
<dbReference type="SUPFAM" id="SSF51735">
    <property type="entry name" value="NAD(P)-binding Rossmann-fold domains"/>
    <property type="match status" value="1"/>
</dbReference>
<comment type="function">
    <text evidence="1 11">Catalyzes the NADPH-dependent reduction of ketopantoate into pantoic acid.</text>
</comment>
<dbReference type="GO" id="GO:0008677">
    <property type="term" value="F:2-dehydropantoate 2-reductase activity"/>
    <property type="evidence" value="ECO:0007669"/>
    <property type="project" value="UniProtKB-EC"/>
</dbReference>
<dbReference type="Gene3D" id="3.40.50.720">
    <property type="entry name" value="NAD(P)-binding Rossmann-like Domain"/>
    <property type="match status" value="1"/>
</dbReference>
<dbReference type="Pfam" id="PF02558">
    <property type="entry name" value="ApbA"/>
    <property type="match status" value="1"/>
</dbReference>
<comment type="caution">
    <text evidence="14">The sequence shown here is derived from an EMBL/GenBank/DDBJ whole genome shotgun (WGS) entry which is preliminary data.</text>
</comment>
<dbReference type="SUPFAM" id="SSF48179">
    <property type="entry name" value="6-phosphogluconate dehydrogenase C-terminal domain-like"/>
    <property type="match status" value="1"/>
</dbReference>
<evidence type="ECO:0000256" key="4">
    <source>
        <dbReference type="ARBA" id="ARBA00013014"/>
    </source>
</evidence>
<dbReference type="EC" id="1.1.1.169" evidence="4 11"/>
<proteinExistence type="inferred from homology"/>
<evidence type="ECO:0000256" key="11">
    <source>
        <dbReference type="RuleBase" id="RU362068"/>
    </source>
</evidence>
<comment type="catalytic activity">
    <reaction evidence="10 11">
        <text>(R)-pantoate + NADP(+) = 2-dehydropantoate + NADPH + H(+)</text>
        <dbReference type="Rhea" id="RHEA:16233"/>
        <dbReference type="ChEBI" id="CHEBI:11561"/>
        <dbReference type="ChEBI" id="CHEBI:15378"/>
        <dbReference type="ChEBI" id="CHEBI:15980"/>
        <dbReference type="ChEBI" id="CHEBI:57783"/>
        <dbReference type="ChEBI" id="CHEBI:58349"/>
        <dbReference type="EC" id="1.1.1.169"/>
    </reaction>
</comment>
<keyword evidence="6 11" id="KW-0566">Pantothenate biosynthesis</keyword>
<dbReference type="Gene3D" id="1.10.1040.10">
    <property type="entry name" value="N-(1-d-carboxylethyl)-l-norvaline Dehydrogenase, domain 2"/>
    <property type="match status" value="1"/>
</dbReference>
<evidence type="ECO:0000256" key="1">
    <source>
        <dbReference type="ARBA" id="ARBA00002919"/>
    </source>
</evidence>
<dbReference type="Pfam" id="PF08546">
    <property type="entry name" value="ApbA_C"/>
    <property type="match status" value="1"/>
</dbReference>
<dbReference type="InterPro" id="IPR036291">
    <property type="entry name" value="NAD(P)-bd_dom_sf"/>
</dbReference>
<dbReference type="NCBIfam" id="TIGR00745">
    <property type="entry name" value="apbA_panE"/>
    <property type="match status" value="1"/>
</dbReference>
<dbReference type="GO" id="GO:0050661">
    <property type="term" value="F:NADP binding"/>
    <property type="evidence" value="ECO:0007669"/>
    <property type="project" value="TreeGrafter"/>
</dbReference>
<dbReference type="GO" id="GO:0005737">
    <property type="term" value="C:cytoplasm"/>
    <property type="evidence" value="ECO:0007669"/>
    <property type="project" value="TreeGrafter"/>
</dbReference>
<feature type="domain" description="Ketopantoate reductase N-terminal" evidence="12">
    <location>
        <begin position="3"/>
        <end position="151"/>
    </location>
</feature>
<evidence type="ECO:0000256" key="6">
    <source>
        <dbReference type="ARBA" id="ARBA00022655"/>
    </source>
</evidence>
<evidence type="ECO:0000256" key="9">
    <source>
        <dbReference type="ARBA" id="ARBA00032024"/>
    </source>
</evidence>